<dbReference type="RefSeq" id="WP_200611112.1">
    <property type="nucleotide sequence ID" value="NZ_CP071518.1"/>
</dbReference>
<evidence type="ECO:0000313" key="3">
    <source>
        <dbReference type="Proteomes" id="UP000639274"/>
    </source>
</evidence>
<dbReference type="Proteomes" id="UP000639274">
    <property type="component" value="Chromosome"/>
</dbReference>
<evidence type="ECO:0008006" key="4">
    <source>
        <dbReference type="Google" id="ProtNLM"/>
    </source>
</evidence>
<accession>A0A974Y398</accession>
<dbReference type="AlphaFoldDB" id="A0A974Y398"/>
<sequence>MHRVERACRSILLLAALGVAGCGHQAQSQPGPDAVEQELLCVDVSIASLPISESALYDRVFELTGHRQDELTVERVCKDRDGYLFGAYPTAKRKQFHRGFLLIISADGNVRLANSQ</sequence>
<proteinExistence type="predicted"/>
<keyword evidence="1" id="KW-0732">Signal</keyword>
<name>A0A974Y398_9GAMM</name>
<dbReference type="KEGG" id="lsf:I8J32_009115"/>
<keyword evidence="3" id="KW-1185">Reference proteome</keyword>
<organism evidence="2 3">
    <name type="scientific">Agrilutibacter solisilvae</name>
    <dbReference type="NCBI Taxonomy" id="2763317"/>
    <lineage>
        <taxon>Bacteria</taxon>
        <taxon>Pseudomonadati</taxon>
        <taxon>Pseudomonadota</taxon>
        <taxon>Gammaproteobacteria</taxon>
        <taxon>Lysobacterales</taxon>
        <taxon>Lysobacteraceae</taxon>
        <taxon>Agrilutibacter</taxon>
    </lineage>
</organism>
<evidence type="ECO:0000256" key="1">
    <source>
        <dbReference type="SAM" id="SignalP"/>
    </source>
</evidence>
<protein>
    <recommendedName>
        <fullName evidence="4">Lipoprotein</fullName>
    </recommendedName>
</protein>
<evidence type="ECO:0000313" key="2">
    <source>
        <dbReference type="EMBL" id="QSX76981.1"/>
    </source>
</evidence>
<dbReference type="EMBL" id="CP071518">
    <property type="protein sequence ID" value="QSX76981.1"/>
    <property type="molecule type" value="Genomic_DNA"/>
</dbReference>
<feature type="chain" id="PRO_5037707963" description="Lipoprotein" evidence="1">
    <location>
        <begin position="29"/>
        <end position="116"/>
    </location>
</feature>
<feature type="signal peptide" evidence="1">
    <location>
        <begin position="1"/>
        <end position="28"/>
    </location>
</feature>
<dbReference type="PROSITE" id="PS51257">
    <property type="entry name" value="PROKAR_LIPOPROTEIN"/>
    <property type="match status" value="1"/>
</dbReference>
<reference evidence="2 3" key="1">
    <citation type="submission" date="2021-03" db="EMBL/GenBank/DDBJ databases">
        <title>Lysobacter sp. nov. isolated from soil of gangwondo yeongwol, south Korea.</title>
        <authorList>
            <person name="Kim K.R."/>
            <person name="Kim K.H."/>
            <person name="Jeon C.O."/>
        </authorList>
    </citation>
    <scope>NUCLEOTIDE SEQUENCE [LARGE SCALE GENOMIC DNA]</scope>
    <source>
        <strain evidence="2 3">R19</strain>
    </source>
</reference>
<gene>
    <name evidence="2" type="ORF">I8J32_009115</name>
</gene>